<dbReference type="InterPro" id="IPR051957">
    <property type="entry name" value="CRISP-LCCL_domain"/>
</dbReference>
<dbReference type="InterPro" id="IPR036609">
    <property type="entry name" value="LCCL_sf"/>
</dbReference>
<reference evidence="3 4" key="1">
    <citation type="journal article" date="2010" name="Plant Cell">
        <title>The Chlorella variabilis NC64A genome reveals adaptation to photosymbiosis, coevolution with viruses, and cryptic sex.</title>
        <authorList>
            <person name="Blanc G."/>
            <person name="Duncan G."/>
            <person name="Agarkova I."/>
            <person name="Borodovsky M."/>
            <person name="Gurnon J."/>
            <person name="Kuo A."/>
            <person name="Lindquist E."/>
            <person name="Lucas S."/>
            <person name="Pangilinan J."/>
            <person name="Polle J."/>
            <person name="Salamov A."/>
            <person name="Terry A."/>
            <person name="Yamada T."/>
            <person name="Dunigan D.D."/>
            <person name="Grigoriev I.V."/>
            <person name="Claverie J.M."/>
            <person name="Van Etten J.L."/>
        </authorList>
    </citation>
    <scope>NUCLEOTIDE SEQUENCE [LARGE SCALE GENOMIC DNA]</scope>
    <source>
        <strain evidence="3 4">NC64A</strain>
    </source>
</reference>
<dbReference type="EMBL" id="GL433847">
    <property type="protein sequence ID" value="EFN54616.1"/>
    <property type="molecule type" value="Genomic_DNA"/>
</dbReference>
<evidence type="ECO:0000313" key="4">
    <source>
        <dbReference type="Proteomes" id="UP000008141"/>
    </source>
</evidence>
<evidence type="ECO:0000313" key="3">
    <source>
        <dbReference type="EMBL" id="EFN54616.1"/>
    </source>
</evidence>
<organism evidence="4">
    <name type="scientific">Chlorella variabilis</name>
    <name type="common">Green alga</name>
    <dbReference type="NCBI Taxonomy" id="554065"/>
    <lineage>
        <taxon>Eukaryota</taxon>
        <taxon>Viridiplantae</taxon>
        <taxon>Chlorophyta</taxon>
        <taxon>core chlorophytes</taxon>
        <taxon>Trebouxiophyceae</taxon>
        <taxon>Chlorellales</taxon>
        <taxon>Chlorellaceae</taxon>
        <taxon>Chlorella clade</taxon>
        <taxon>Chlorella</taxon>
    </lineage>
</organism>
<keyword evidence="4" id="KW-1185">Reference proteome</keyword>
<feature type="compositionally biased region" description="Pro residues" evidence="1">
    <location>
        <begin position="337"/>
        <end position="360"/>
    </location>
</feature>
<dbReference type="PANTHER" id="PTHR31331:SF1">
    <property type="entry name" value="CYSTEINE RICH SECRETORY PROTEIN LCCL DOMAIN CONTAINING 2"/>
    <property type="match status" value="1"/>
</dbReference>
<dbReference type="RefSeq" id="XP_005846718.1">
    <property type="nucleotide sequence ID" value="XM_005846656.1"/>
</dbReference>
<feature type="domain" description="LCCL" evidence="2">
    <location>
        <begin position="47"/>
        <end position="121"/>
    </location>
</feature>
<accession>E1ZHK0</accession>
<dbReference type="KEGG" id="cvr:CHLNCDRAFT_135134"/>
<name>E1ZHK0_CHLVA</name>
<feature type="domain" description="LCCL" evidence="2">
    <location>
        <begin position="149"/>
        <end position="223"/>
    </location>
</feature>
<dbReference type="PANTHER" id="PTHR31331">
    <property type="entry name" value="LCCL DOMAIN PROTEIN (AFU_ORTHOLOGUE AFUA_5G08630)"/>
    <property type="match status" value="1"/>
</dbReference>
<sequence length="418" mass="43464">MVAGGRLALAARAHDGTRIWGPLLECTFNNSDLSLVNSTIQNRTAECPACCASACSEQTLFGVGPYPSAASICCAAIFDGVITNEAGGPVMVTWQEGQQSYPGDESNGLTSGEYGSSSDSFWFNDLFFPRPPSPPPPARSPPPWASTCVQCPAGCAAASRDVWGTGVYTADSPVCKAAIHAGLITNTSGGVVTVYWDSGRELYAGTTAHGITSSDYGAYDSAFAFAQRPPPSPPTQPTWLCETQGREYASEAEPVVAMQCPAGCLSEPRDVWGTGVYTSDSPVCKAAIHAGLITNTSSGLVTIYWDTGKASYTGSYANGVQSEPCGEYPSSFAFNPRPTPSPPTPPQPPLPPAPPPPPAPTIACDTTAVGRLSRETFAIVEVGGGWAGGGGGLCCLGVPTTTRPHYPALWLEHGDARR</sequence>
<dbReference type="InterPro" id="IPR004043">
    <property type="entry name" value="LCCL"/>
</dbReference>
<dbReference type="Pfam" id="PF03815">
    <property type="entry name" value="LCCL"/>
    <property type="match status" value="3"/>
</dbReference>
<dbReference type="AlphaFoldDB" id="E1ZHK0"/>
<dbReference type="InParanoid" id="E1ZHK0"/>
<protein>
    <recommendedName>
        <fullName evidence="2">LCCL domain-containing protein</fullName>
    </recommendedName>
</protein>
<feature type="domain" description="LCCL" evidence="2">
    <location>
        <begin position="235"/>
        <end position="332"/>
    </location>
</feature>
<dbReference type="OrthoDB" id="10070753at2759"/>
<dbReference type="Proteomes" id="UP000008141">
    <property type="component" value="Unassembled WGS sequence"/>
</dbReference>
<dbReference type="GeneID" id="17353943"/>
<proteinExistence type="predicted"/>
<dbReference type="SMART" id="SM00603">
    <property type="entry name" value="LCCL"/>
    <property type="match status" value="3"/>
</dbReference>
<dbReference type="Gene3D" id="2.170.130.20">
    <property type="entry name" value="LCCL-like domain"/>
    <property type="match status" value="3"/>
</dbReference>
<feature type="region of interest" description="Disordered" evidence="1">
    <location>
        <begin position="334"/>
        <end position="361"/>
    </location>
</feature>
<evidence type="ECO:0000256" key="1">
    <source>
        <dbReference type="SAM" id="MobiDB-lite"/>
    </source>
</evidence>
<dbReference type="eggNOG" id="KOG3017">
    <property type="taxonomic scope" value="Eukaryota"/>
</dbReference>
<dbReference type="PROSITE" id="PS50820">
    <property type="entry name" value="LCCL"/>
    <property type="match status" value="3"/>
</dbReference>
<dbReference type="SUPFAM" id="SSF69848">
    <property type="entry name" value="LCCL domain"/>
    <property type="match status" value="3"/>
</dbReference>
<gene>
    <name evidence="3" type="ORF">CHLNCDRAFT_135134</name>
</gene>
<evidence type="ECO:0000259" key="2">
    <source>
        <dbReference type="PROSITE" id="PS50820"/>
    </source>
</evidence>